<feature type="region of interest" description="Disordered" evidence="6">
    <location>
        <begin position="336"/>
        <end position="397"/>
    </location>
</feature>
<accession>A0A9W9WEZ3</accession>
<dbReference type="PANTHER" id="PTHR33048:SF47">
    <property type="entry name" value="INTEGRAL MEMBRANE PROTEIN-RELATED"/>
    <property type="match status" value="1"/>
</dbReference>
<dbReference type="EMBL" id="JAPWDO010000009">
    <property type="protein sequence ID" value="KAJ5456963.1"/>
    <property type="molecule type" value="Genomic_DNA"/>
</dbReference>
<feature type="transmembrane region" description="Helical" evidence="7">
    <location>
        <begin position="66"/>
        <end position="91"/>
    </location>
</feature>
<evidence type="ECO:0000256" key="5">
    <source>
        <dbReference type="ARBA" id="ARBA00038359"/>
    </source>
</evidence>
<feature type="transmembrane region" description="Helical" evidence="7">
    <location>
        <begin position="187"/>
        <end position="206"/>
    </location>
</feature>
<name>A0A9W9WEZ3_9EURO</name>
<keyword evidence="2 7" id="KW-0812">Transmembrane</keyword>
<feature type="transmembrane region" description="Helical" evidence="7">
    <location>
        <begin position="131"/>
        <end position="152"/>
    </location>
</feature>
<keyword evidence="10" id="KW-1185">Reference proteome</keyword>
<evidence type="ECO:0000313" key="9">
    <source>
        <dbReference type="EMBL" id="KAJ5456963.1"/>
    </source>
</evidence>
<dbReference type="GO" id="GO:0016020">
    <property type="term" value="C:membrane"/>
    <property type="evidence" value="ECO:0007669"/>
    <property type="project" value="UniProtKB-SubCell"/>
</dbReference>
<evidence type="ECO:0000256" key="3">
    <source>
        <dbReference type="ARBA" id="ARBA00022989"/>
    </source>
</evidence>
<feature type="domain" description="Rhodopsin" evidence="8">
    <location>
        <begin position="50"/>
        <end position="277"/>
    </location>
</feature>
<reference evidence="9" key="1">
    <citation type="submission" date="2022-12" db="EMBL/GenBank/DDBJ databases">
        <authorList>
            <person name="Petersen C."/>
        </authorList>
    </citation>
    <scope>NUCLEOTIDE SEQUENCE</scope>
    <source>
        <strain evidence="9">IBT 17660</strain>
    </source>
</reference>
<comment type="subcellular location">
    <subcellularLocation>
        <location evidence="1">Membrane</location>
        <topology evidence="1">Multi-pass membrane protein</topology>
    </subcellularLocation>
</comment>
<dbReference type="Pfam" id="PF20684">
    <property type="entry name" value="Fung_rhodopsin"/>
    <property type="match status" value="1"/>
</dbReference>
<comment type="similarity">
    <text evidence="5">Belongs to the SAT4 family.</text>
</comment>
<feature type="transmembrane region" description="Helical" evidence="7">
    <location>
        <begin position="33"/>
        <end position="54"/>
    </location>
</feature>
<gene>
    <name evidence="9" type="ORF">N7530_012237</name>
</gene>
<evidence type="ECO:0000256" key="2">
    <source>
        <dbReference type="ARBA" id="ARBA00022692"/>
    </source>
</evidence>
<keyword evidence="3 7" id="KW-1133">Transmembrane helix</keyword>
<comment type="caution">
    <text evidence="9">The sequence shown here is derived from an EMBL/GenBank/DDBJ whole genome shotgun (WGS) entry which is preliminary data.</text>
</comment>
<dbReference type="InterPro" id="IPR049326">
    <property type="entry name" value="Rhodopsin_dom_fungi"/>
</dbReference>
<feature type="compositionally biased region" description="Basic and acidic residues" evidence="6">
    <location>
        <begin position="342"/>
        <end position="363"/>
    </location>
</feature>
<feature type="compositionally biased region" description="Basic and acidic residues" evidence="6">
    <location>
        <begin position="382"/>
        <end position="397"/>
    </location>
</feature>
<evidence type="ECO:0000313" key="10">
    <source>
        <dbReference type="Proteomes" id="UP001147760"/>
    </source>
</evidence>
<feature type="transmembrane region" description="Helical" evidence="7">
    <location>
        <begin position="218"/>
        <end position="241"/>
    </location>
</feature>
<dbReference type="Proteomes" id="UP001147760">
    <property type="component" value="Unassembled WGS sequence"/>
</dbReference>
<evidence type="ECO:0000256" key="6">
    <source>
        <dbReference type="SAM" id="MobiDB-lite"/>
    </source>
</evidence>
<sequence length="397" mass="43840">MTIPDDILAADAAGRIPNGVSLEYLAESRDSSAIVGIIFMICFTGLLMILRLYARAFIVKKIGLDDALAVLTLMLYIAFVVLSIILINLGSGRHIEYIQYVLPLPTVRDTEVLRLSFYFRLSARSTKLHMSIIIAAPLLLAAYLPQLFLLIFHCRPVTGLWPYEWQVEPKTYKCHTWGLVYSVNSGLSLACDMLMFAIPAALIKGLHVSLEKKIKLSFVMFPGVLVIVISAIRVWLVAVGQWNSDGSWAYNPMMCVESAEIAATLVALSVPALKPVFGNLFAHLTEYTSSHTRSRSTKLPSLGHSKTIGSAAISSNRDSKRLLNWSKIGKDDYEMMPSEVSVSRDVRGVSRGSDHSGEEENKRHGSQSPGIRVTNEINISRGQERDVGVEKPGSRES</sequence>
<dbReference type="PANTHER" id="PTHR33048">
    <property type="entry name" value="PTH11-LIKE INTEGRAL MEMBRANE PROTEIN (AFU_ORTHOLOGUE AFUA_5G11245)"/>
    <property type="match status" value="1"/>
</dbReference>
<evidence type="ECO:0000256" key="7">
    <source>
        <dbReference type="SAM" id="Phobius"/>
    </source>
</evidence>
<proteinExistence type="inferred from homology"/>
<protein>
    <recommendedName>
        <fullName evidence="8">Rhodopsin domain-containing protein</fullName>
    </recommendedName>
</protein>
<dbReference type="InterPro" id="IPR052337">
    <property type="entry name" value="SAT4-like"/>
</dbReference>
<reference evidence="9" key="2">
    <citation type="journal article" date="2023" name="IMA Fungus">
        <title>Comparative genomic study of the Penicillium genus elucidates a diverse pangenome and 15 lateral gene transfer events.</title>
        <authorList>
            <person name="Petersen C."/>
            <person name="Sorensen T."/>
            <person name="Nielsen M.R."/>
            <person name="Sondergaard T.E."/>
            <person name="Sorensen J.L."/>
            <person name="Fitzpatrick D.A."/>
            <person name="Frisvad J.C."/>
            <person name="Nielsen K.L."/>
        </authorList>
    </citation>
    <scope>NUCLEOTIDE SEQUENCE</scope>
    <source>
        <strain evidence="9">IBT 17660</strain>
    </source>
</reference>
<keyword evidence="4 7" id="KW-0472">Membrane</keyword>
<evidence type="ECO:0000256" key="1">
    <source>
        <dbReference type="ARBA" id="ARBA00004141"/>
    </source>
</evidence>
<evidence type="ECO:0000259" key="8">
    <source>
        <dbReference type="Pfam" id="PF20684"/>
    </source>
</evidence>
<organism evidence="9 10">
    <name type="scientific">Penicillium desertorum</name>
    <dbReference type="NCBI Taxonomy" id="1303715"/>
    <lineage>
        <taxon>Eukaryota</taxon>
        <taxon>Fungi</taxon>
        <taxon>Dikarya</taxon>
        <taxon>Ascomycota</taxon>
        <taxon>Pezizomycotina</taxon>
        <taxon>Eurotiomycetes</taxon>
        <taxon>Eurotiomycetidae</taxon>
        <taxon>Eurotiales</taxon>
        <taxon>Aspergillaceae</taxon>
        <taxon>Penicillium</taxon>
    </lineage>
</organism>
<evidence type="ECO:0000256" key="4">
    <source>
        <dbReference type="ARBA" id="ARBA00023136"/>
    </source>
</evidence>
<dbReference type="OrthoDB" id="5283415at2759"/>
<dbReference type="AlphaFoldDB" id="A0A9W9WEZ3"/>